<feature type="compositionally biased region" description="Polar residues" evidence="6">
    <location>
        <begin position="155"/>
        <end position="172"/>
    </location>
</feature>
<feature type="compositionally biased region" description="Basic and acidic residues" evidence="6">
    <location>
        <begin position="122"/>
        <end position="135"/>
    </location>
</feature>
<reference evidence="7 8" key="1">
    <citation type="submission" date="2024-06" db="EMBL/GenBank/DDBJ databases">
        <authorList>
            <person name="Pan Q."/>
            <person name="Wen M."/>
            <person name="Jouanno E."/>
            <person name="Zahm M."/>
            <person name="Klopp C."/>
            <person name="Cabau C."/>
            <person name="Louis A."/>
            <person name="Berthelot C."/>
            <person name="Parey E."/>
            <person name="Roest Crollius H."/>
            <person name="Montfort J."/>
            <person name="Robinson-Rechavi M."/>
            <person name="Bouchez O."/>
            <person name="Lampietro C."/>
            <person name="Lopez Roques C."/>
            <person name="Donnadieu C."/>
            <person name="Postlethwait J."/>
            <person name="Bobe J."/>
            <person name="Verreycken H."/>
            <person name="Guiguen Y."/>
        </authorList>
    </citation>
    <scope>NUCLEOTIDE SEQUENCE [LARGE SCALE GENOMIC DNA]</scope>
    <source>
        <strain evidence="7">Up_M1</strain>
        <tissue evidence="7">Testis</tissue>
    </source>
</reference>
<proteinExistence type="predicted"/>
<dbReference type="InterPro" id="IPR026780">
    <property type="entry name" value="PNRC1/2"/>
</dbReference>
<evidence type="ECO:0000256" key="3">
    <source>
        <dbReference type="ARBA" id="ARBA00023159"/>
    </source>
</evidence>
<gene>
    <name evidence="7" type="ORF">UPYG_G00250630</name>
</gene>
<feature type="region of interest" description="Disordered" evidence="6">
    <location>
        <begin position="122"/>
        <end position="194"/>
    </location>
</feature>
<keyword evidence="8" id="KW-1185">Reference proteome</keyword>
<protein>
    <recommendedName>
        <fullName evidence="9">Proline-rich nuclear receptor coactivator 1</fullName>
    </recommendedName>
</protein>
<name>A0ABD0WBT3_UMBPY</name>
<feature type="compositionally biased region" description="Pro residues" evidence="6">
    <location>
        <begin position="239"/>
        <end position="249"/>
    </location>
</feature>
<keyword evidence="2" id="KW-0805">Transcription regulation</keyword>
<evidence type="ECO:0000313" key="7">
    <source>
        <dbReference type="EMBL" id="KAL0967313.1"/>
    </source>
</evidence>
<evidence type="ECO:0000256" key="6">
    <source>
        <dbReference type="SAM" id="MobiDB-lite"/>
    </source>
</evidence>
<evidence type="ECO:0000256" key="5">
    <source>
        <dbReference type="ARBA" id="ARBA00023242"/>
    </source>
</evidence>
<feature type="region of interest" description="Disordered" evidence="6">
    <location>
        <begin position="63"/>
        <end position="84"/>
    </location>
</feature>
<dbReference type="EMBL" id="JAGEUA010000008">
    <property type="protein sequence ID" value="KAL0967313.1"/>
    <property type="molecule type" value="Genomic_DNA"/>
</dbReference>
<evidence type="ECO:0000313" key="8">
    <source>
        <dbReference type="Proteomes" id="UP001557470"/>
    </source>
</evidence>
<accession>A0ABD0WBT3</accession>
<dbReference type="Pfam" id="PF15365">
    <property type="entry name" value="PNRC"/>
    <property type="match status" value="1"/>
</dbReference>
<dbReference type="Proteomes" id="UP001557470">
    <property type="component" value="Unassembled WGS sequence"/>
</dbReference>
<comment type="caution">
    <text evidence="7">The sequence shown here is derived from an EMBL/GenBank/DDBJ whole genome shotgun (WGS) entry which is preliminary data.</text>
</comment>
<dbReference type="GO" id="GO:0005634">
    <property type="term" value="C:nucleus"/>
    <property type="evidence" value="ECO:0007669"/>
    <property type="project" value="UniProtKB-SubCell"/>
</dbReference>
<dbReference type="PANTHER" id="PTHR15405">
    <property type="entry name" value="PROLINE-RICH NUCLEAR RECEPTOR COACTIVATOR"/>
    <property type="match status" value="1"/>
</dbReference>
<feature type="region of interest" description="Disordered" evidence="6">
    <location>
        <begin position="233"/>
        <end position="262"/>
    </location>
</feature>
<dbReference type="AlphaFoldDB" id="A0ABD0WBT3"/>
<keyword evidence="4" id="KW-0804">Transcription</keyword>
<dbReference type="InterPro" id="IPR028322">
    <property type="entry name" value="PNRC-like_rgn"/>
</dbReference>
<feature type="compositionally biased region" description="Low complexity" evidence="6">
    <location>
        <begin position="69"/>
        <end position="83"/>
    </location>
</feature>
<keyword evidence="5" id="KW-0539">Nucleus</keyword>
<evidence type="ECO:0000256" key="1">
    <source>
        <dbReference type="ARBA" id="ARBA00004123"/>
    </source>
</evidence>
<keyword evidence="3" id="KW-0010">Activator</keyword>
<evidence type="ECO:0000256" key="2">
    <source>
        <dbReference type="ARBA" id="ARBA00023015"/>
    </source>
</evidence>
<evidence type="ECO:0008006" key="9">
    <source>
        <dbReference type="Google" id="ProtNLM"/>
    </source>
</evidence>
<sequence>MFPPSLPFRYFEVMLGDSVSNLFEPNLDNVENKKPSVLTSHHTGPSISKTRQALLKKGGRKVRSAASGLQRAHQQQPHQKQLRNNPSRLADINNNVAAPNAELPTHRTQAVLTLNHLKQGTKKELLKSRSERLERTTLPGGQPVPSFSRRDQAAHNVNNRGQRNRPGNASGTGPTGKKNDNSCHPTPLSGPFQLPCREKKLLNSGDDVKTVNVSPVEPLPDEELTDGEKIYAGAKFSEPPSPSVLPKPPSHWVGETAPQPIDHNREQMTFHLKSLLKVKDKP</sequence>
<comment type="subcellular location">
    <subcellularLocation>
        <location evidence="1">Nucleus</location>
    </subcellularLocation>
</comment>
<evidence type="ECO:0000256" key="4">
    <source>
        <dbReference type="ARBA" id="ARBA00023163"/>
    </source>
</evidence>
<dbReference type="GO" id="GO:0016071">
    <property type="term" value="P:mRNA metabolic process"/>
    <property type="evidence" value="ECO:0007669"/>
    <property type="project" value="UniProtKB-ARBA"/>
</dbReference>
<organism evidence="7 8">
    <name type="scientific">Umbra pygmaea</name>
    <name type="common">Eastern mudminnow</name>
    <dbReference type="NCBI Taxonomy" id="75934"/>
    <lineage>
        <taxon>Eukaryota</taxon>
        <taxon>Metazoa</taxon>
        <taxon>Chordata</taxon>
        <taxon>Craniata</taxon>
        <taxon>Vertebrata</taxon>
        <taxon>Euteleostomi</taxon>
        <taxon>Actinopterygii</taxon>
        <taxon>Neopterygii</taxon>
        <taxon>Teleostei</taxon>
        <taxon>Protacanthopterygii</taxon>
        <taxon>Esociformes</taxon>
        <taxon>Umbridae</taxon>
        <taxon>Umbra</taxon>
    </lineage>
</organism>